<keyword evidence="2" id="KW-1185">Reference proteome</keyword>
<proteinExistence type="predicted"/>
<evidence type="ECO:0000313" key="2">
    <source>
        <dbReference type="Proteomes" id="UP000027734"/>
    </source>
</evidence>
<sequence length="113" mass="12470">MQDVERESEIVAAVLLELNKWLKISPKSRHGGICKAMHVEVSGHNSGLGPVMLDTRSRLRKRAKALGITPPVELLDKDGALTVELLCFCKQTDTTLEWLFDGEPSGSTHSRSM</sequence>
<dbReference type="AlphaFoldDB" id="A0A073IIZ5"/>
<name>A0A073IIZ5_9RHOB</name>
<comment type="caution">
    <text evidence="1">The sequence shown here is derived from an EMBL/GenBank/DDBJ whole genome shotgun (WGS) entry which is preliminary data.</text>
</comment>
<dbReference type="EMBL" id="JAMC01000002">
    <property type="protein sequence ID" value="KEJ90303.1"/>
    <property type="molecule type" value="Genomic_DNA"/>
</dbReference>
<protein>
    <submittedName>
        <fullName evidence="1">Uncharacterized protein</fullName>
    </submittedName>
</protein>
<gene>
    <name evidence="1" type="ORF">DSW25_06180</name>
</gene>
<accession>A0A073IIZ5</accession>
<dbReference type="Proteomes" id="UP000027734">
    <property type="component" value="Unassembled WGS sequence"/>
</dbReference>
<evidence type="ECO:0000313" key="1">
    <source>
        <dbReference type="EMBL" id="KEJ90303.1"/>
    </source>
</evidence>
<organism evidence="1 2">
    <name type="scientific">Sulfitobacter donghicola DSW-25 = KCTC 12864 = JCM 14565</name>
    <dbReference type="NCBI Taxonomy" id="1300350"/>
    <lineage>
        <taxon>Bacteria</taxon>
        <taxon>Pseudomonadati</taxon>
        <taxon>Pseudomonadota</taxon>
        <taxon>Alphaproteobacteria</taxon>
        <taxon>Rhodobacterales</taxon>
        <taxon>Roseobacteraceae</taxon>
        <taxon>Sulfitobacter</taxon>
    </lineage>
</organism>
<reference evidence="1 2" key="1">
    <citation type="submission" date="2014-01" db="EMBL/GenBank/DDBJ databases">
        <title>Sulfitobacter donghicola JCM 14565 Genome Sequencing.</title>
        <authorList>
            <person name="Lai Q."/>
            <person name="Hong Z."/>
        </authorList>
    </citation>
    <scope>NUCLEOTIDE SEQUENCE [LARGE SCALE GENOMIC DNA]</scope>
    <source>
        <strain evidence="1 2">JCM 14565</strain>
    </source>
</reference>